<dbReference type="AlphaFoldDB" id="A0A9Q1E6H5"/>
<proteinExistence type="predicted"/>
<accession>A0A9Q1E6H5</accession>
<evidence type="ECO:0000313" key="2">
    <source>
        <dbReference type="Proteomes" id="UP001152622"/>
    </source>
</evidence>
<name>A0A9Q1E6H5_SYNKA</name>
<organism evidence="1 2">
    <name type="scientific">Synaphobranchus kaupii</name>
    <name type="common">Kaup's arrowtooth eel</name>
    <dbReference type="NCBI Taxonomy" id="118154"/>
    <lineage>
        <taxon>Eukaryota</taxon>
        <taxon>Metazoa</taxon>
        <taxon>Chordata</taxon>
        <taxon>Craniata</taxon>
        <taxon>Vertebrata</taxon>
        <taxon>Euteleostomi</taxon>
        <taxon>Actinopterygii</taxon>
        <taxon>Neopterygii</taxon>
        <taxon>Teleostei</taxon>
        <taxon>Anguilliformes</taxon>
        <taxon>Synaphobranchidae</taxon>
        <taxon>Synaphobranchus</taxon>
    </lineage>
</organism>
<keyword evidence="2" id="KW-1185">Reference proteome</keyword>
<protein>
    <submittedName>
        <fullName evidence="1">Uncharacterized protein</fullName>
    </submittedName>
</protein>
<evidence type="ECO:0000313" key="1">
    <source>
        <dbReference type="EMBL" id="KAJ8333143.1"/>
    </source>
</evidence>
<dbReference type="InterPro" id="IPR053082">
    <property type="entry name" value="Nuclear_GTPase_SLIP-GC"/>
</dbReference>
<dbReference type="GO" id="GO:0003924">
    <property type="term" value="F:GTPase activity"/>
    <property type="evidence" value="ECO:0007669"/>
    <property type="project" value="TreeGrafter"/>
</dbReference>
<dbReference type="Proteomes" id="UP001152622">
    <property type="component" value="Chromosome 24"/>
</dbReference>
<dbReference type="EMBL" id="JAINUF010000024">
    <property type="protein sequence ID" value="KAJ8333143.1"/>
    <property type="molecule type" value="Genomic_DNA"/>
</dbReference>
<dbReference type="PANTHER" id="PTHR47308">
    <property type="entry name" value="NUCLEAR GTPASE SLIP-GC"/>
    <property type="match status" value="1"/>
</dbReference>
<reference evidence="1" key="1">
    <citation type="journal article" date="2023" name="Science">
        <title>Genome structures resolve the early diversification of teleost fishes.</title>
        <authorList>
            <person name="Parey E."/>
            <person name="Louis A."/>
            <person name="Montfort J."/>
            <person name="Bouchez O."/>
            <person name="Roques C."/>
            <person name="Iampietro C."/>
            <person name="Lluch J."/>
            <person name="Castinel A."/>
            <person name="Donnadieu C."/>
            <person name="Desvignes T."/>
            <person name="Floi Bucao C."/>
            <person name="Jouanno E."/>
            <person name="Wen M."/>
            <person name="Mejri S."/>
            <person name="Dirks R."/>
            <person name="Jansen H."/>
            <person name="Henkel C."/>
            <person name="Chen W.J."/>
            <person name="Zahm M."/>
            <person name="Cabau C."/>
            <person name="Klopp C."/>
            <person name="Thompson A.W."/>
            <person name="Robinson-Rechavi M."/>
            <person name="Braasch I."/>
            <person name="Lecointre G."/>
            <person name="Bobe J."/>
            <person name="Postlethwait J.H."/>
            <person name="Berthelot C."/>
            <person name="Roest Crollius H."/>
            <person name="Guiguen Y."/>
        </authorList>
    </citation>
    <scope>NUCLEOTIDE SEQUENCE</scope>
    <source>
        <strain evidence="1">WJC10195</strain>
    </source>
</reference>
<sequence length="130" mass="14781">MAAENAEDGEMVQMAKEKIRAIYGEEGLKKKYRELVGARDFPEIPDKERKTLTHDTAKELSESIKCYIRSDEENLSSWPLVKKVTITLPQSPALPERIVLVDMPGGGDVNKQRSEMWKEVLSVFHGLICY</sequence>
<dbReference type="PANTHER" id="PTHR47308:SF1">
    <property type="entry name" value="NUCLEAR GTPASE SLIP-GC"/>
    <property type="match status" value="1"/>
</dbReference>
<gene>
    <name evidence="1" type="ORF">SKAU_G00420390</name>
</gene>
<comment type="caution">
    <text evidence="1">The sequence shown here is derived from an EMBL/GenBank/DDBJ whole genome shotgun (WGS) entry which is preliminary data.</text>
</comment>
<dbReference type="OrthoDB" id="3598281at2759"/>